<accession>A0A6J4VTA5</accession>
<gene>
    <name evidence="1" type="ORF">AVDCRST_MAG88-3787</name>
</gene>
<proteinExistence type="predicted"/>
<name>A0A6J4VTA5_9BACT</name>
<reference evidence="1" key="1">
    <citation type="submission" date="2020-02" db="EMBL/GenBank/DDBJ databases">
        <authorList>
            <person name="Meier V. D."/>
        </authorList>
    </citation>
    <scope>NUCLEOTIDE SEQUENCE</scope>
    <source>
        <strain evidence="1">AVDCRST_MAG88</strain>
    </source>
</reference>
<evidence type="ECO:0000313" key="1">
    <source>
        <dbReference type="EMBL" id="CAA9584774.1"/>
    </source>
</evidence>
<dbReference type="AlphaFoldDB" id="A0A6J4VTA5"/>
<dbReference type="EMBL" id="CADCWM010000923">
    <property type="protein sequence ID" value="CAA9584774.1"/>
    <property type="molecule type" value="Genomic_DNA"/>
</dbReference>
<organism evidence="1">
    <name type="scientific">uncultured Thermomicrobiales bacterium</name>
    <dbReference type="NCBI Taxonomy" id="1645740"/>
    <lineage>
        <taxon>Bacteria</taxon>
        <taxon>Pseudomonadati</taxon>
        <taxon>Thermomicrobiota</taxon>
        <taxon>Thermomicrobia</taxon>
        <taxon>Thermomicrobiales</taxon>
        <taxon>environmental samples</taxon>
    </lineage>
</organism>
<sequence length="172" mass="18444">MTRIMPPAPRRALCWFHGNGARQRGRDRGEGAGGGKAMVATMTMGWGMARRLGLLVMLGILALGLLAAPAGAAAAAADTAHHYYDPVVYTSRAVVSGERIVVEGFNFYAYDNIYVQLFDAWGYERANGGTTADWDGFFAGTITTFTLEPGFYTVVVSDTAGAVLYTVVEVVY</sequence>
<protein>
    <submittedName>
        <fullName evidence="1">Uncharacterized protein</fullName>
    </submittedName>
</protein>